<dbReference type="Pfam" id="PF05368">
    <property type="entry name" value="NmrA"/>
    <property type="match status" value="1"/>
</dbReference>
<sequence length="91" mass="9901">MAALTRKNLVTGATGRQGKAFISAILSARNDIEPQFRILALTRSSSHPTARELAIRYPNYVSIVEGDLDSPETVRKVFEDTGNPYGAFSAC</sequence>
<reference evidence="2 3" key="1">
    <citation type="submission" date="2024-01" db="EMBL/GenBank/DDBJ databases">
        <title>A draft genome for a cacao thread blight-causing isolate of Paramarasmius palmivorus.</title>
        <authorList>
            <person name="Baruah I.K."/>
            <person name="Bukari Y."/>
            <person name="Amoako-Attah I."/>
            <person name="Meinhardt L.W."/>
            <person name="Bailey B.A."/>
            <person name="Cohen S.P."/>
        </authorList>
    </citation>
    <scope>NUCLEOTIDE SEQUENCE [LARGE SCALE GENOMIC DNA]</scope>
    <source>
        <strain evidence="2 3">GH-12</strain>
    </source>
</reference>
<dbReference type="AlphaFoldDB" id="A0AAW0BKE4"/>
<dbReference type="InterPro" id="IPR008030">
    <property type="entry name" value="NmrA-like"/>
</dbReference>
<evidence type="ECO:0000313" key="3">
    <source>
        <dbReference type="Proteomes" id="UP001383192"/>
    </source>
</evidence>
<dbReference type="EMBL" id="JAYKXP010000100">
    <property type="protein sequence ID" value="KAK7026821.1"/>
    <property type="molecule type" value="Genomic_DNA"/>
</dbReference>
<proteinExistence type="predicted"/>
<evidence type="ECO:0000259" key="1">
    <source>
        <dbReference type="Pfam" id="PF05368"/>
    </source>
</evidence>
<comment type="caution">
    <text evidence="2">The sequence shown here is derived from an EMBL/GenBank/DDBJ whole genome shotgun (WGS) entry which is preliminary data.</text>
</comment>
<evidence type="ECO:0000313" key="2">
    <source>
        <dbReference type="EMBL" id="KAK7026821.1"/>
    </source>
</evidence>
<name>A0AAW0BKE4_9AGAR</name>
<protein>
    <recommendedName>
        <fullName evidence="1">NmrA-like domain-containing protein</fullName>
    </recommendedName>
</protein>
<dbReference type="Proteomes" id="UP001383192">
    <property type="component" value="Unassembled WGS sequence"/>
</dbReference>
<organism evidence="2 3">
    <name type="scientific">Paramarasmius palmivorus</name>
    <dbReference type="NCBI Taxonomy" id="297713"/>
    <lineage>
        <taxon>Eukaryota</taxon>
        <taxon>Fungi</taxon>
        <taxon>Dikarya</taxon>
        <taxon>Basidiomycota</taxon>
        <taxon>Agaricomycotina</taxon>
        <taxon>Agaricomycetes</taxon>
        <taxon>Agaricomycetidae</taxon>
        <taxon>Agaricales</taxon>
        <taxon>Marasmiineae</taxon>
        <taxon>Marasmiaceae</taxon>
        <taxon>Paramarasmius</taxon>
    </lineage>
</organism>
<dbReference type="Gene3D" id="3.40.50.720">
    <property type="entry name" value="NAD(P)-binding Rossmann-like Domain"/>
    <property type="match status" value="1"/>
</dbReference>
<accession>A0AAW0BKE4</accession>
<gene>
    <name evidence="2" type="ORF">VNI00_015479</name>
</gene>
<dbReference type="SUPFAM" id="SSF51735">
    <property type="entry name" value="NAD(P)-binding Rossmann-fold domains"/>
    <property type="match status" value="1"/>
</dbReference>
<dbReference type="InterPro" id="IPR036291">
    <property type="entry name" value="NAD(P)-bd_dom_sf"/>
</dbReference>
<keyword evidence="3" id="KW-1185">Reference proteome</keyword>
<feature type="domain" description="NmrA-like" evidence="1">
    <location>
        <begin position="9"/>
        <end position="80"/>
    </location>
</feature>